<dbReference type="EMBL" id="MNQH01000025">
    <property type="protein sequence ID" value="OKY94683.1"/>
    <property type="molecule type" value="Genomic_DNA"/>
</dbReference>
<proteinExistence type="predicted"/>
<dbReference type="RefSeq" id="WP_278339210.1">
    <property type="nucleotide sequence ID" value="NZ_BAAFLA010000012.1"/>
</dbReference>
<sequence length="114" mass="13074">MKRLFFLITIAFLIAGCSDKDDENVDMASVGYYVWQNESDHRITLTVIGRFENEVLLPKEHISKTMIRFIFPPSPRSYTIEGMKISFDDGSYGGVFSIPTEYPTAPYNPCDEYN</sequence>
<evidence type="ECO:0000313" key="2">
    <source>
        <dbReference type="Proteomes" id="UP000187417"/>
    </source>
</evidence>
<accession>A0A1Q6F704</accession>
<protein>
    <submittedName>
        <fullName evidence="1">Uncharacterized protein</fullName>
    </submittedName>
</protein>
<name>A0A1Q6F704_9BACT</name>
<dbReference type="PROSITE" id="PS51257">
    <property type="entry name" value="PROKAR_LIPOPROTEIN"/>
    <property type="match status" value="1"/>
</dbReference>
<dbReference type="Proteomes" id="UP000187417">
    <property type="component" value="Unassembled WGS sequence"/>
</dbReference>
<dbReference type="AlphaFoldDB" id="A0A1Q6F704"/>
<comment type="caution">
    <text evidence="1">The sequence shown here is derived from an EMBL/GenBank/DDBJ whole genome shotgun (WGS) entry which is preliminary data.</text>
</comment>
<organism evidence="1 2">
    <name type="scientific">Alistipes putredinis</name>
    <dbReference type="NCBI Taxonomy" id="28117"/>
    <lineage>
        <taxon>Bacteria</taxon>
        <taxon>Pseudomonadati</taxon>
        <taxon>Bacteroidota</taxon>
        <taxon>Bacteroidia</taxon>
        <taxon>Bacteroidales</taxon>
        <taxon>Rikenellaceae</taxon>
        <taxon>Alistipes</taxon>
    </lineage>
</organism>
<reference evidence="1 2" key="1">
    <citation type="journal article" date="2016" name="Nat. Biotechnol.">
        <title>Measurement of bacterial replication rates in microbial communities.</title>
        <authorList>
            <person name="Brown C.T."/>
            <person name="Olm M.R."/>
            <person name="Thomas B.C."/>
            <person name="Banfield J.F."/>
        </authorList>
    </citation>
    <scope>NUCLEOTIDE SEQUENCE [LARGE SCALE GENOMIC DNA]</scope>
    <source>
        <strain evidence="1">CAG:67_53_122</strain>
    </source>
</reference>
<evidence type="ECO:0000313" key="1">
    <source>
        <dbReference type="EMBL" id="OKY94683.1"/>
    </source>
</evidence>
<gene>
    <name evidence="1" type="ORF">BHV66_04880</name>
</gene>